<dbReference type="AlphaFoldDB" id="A0A4V2F717"/>
<accession>A0A4V2F717</accession>
<keyword evidence="2" id="KW-1185">Reference proteome</keyword>
<gene>
    <name evidence="1" type="ORF">BC751_3899</name>
</gene>
<evidence type="ECO:0000313" key="2">
    <source>
        <dbReference type="Proteomes" id="UP000292209"/>
    </source>
</evidence>
<dbReference type="Proteomes" id="UP000292209">
    <property type="component" value="Unassembled WGS sequence"/>
</dbReference>
<reference evidence="1 2" key="1">
    <citation type="submission" date="2019-02" db="EMBL/GenBank/DDBJ databases">
        <title>Genomic Encyclopedia of Archaeal and Bacterial Type Strains, Phase II (KMG-II): from individual species to whole genera.</title>
        <authorList>
            <person name="Goeker M."/>
        </authorList>
    </citation>
    <scope>NUCLEOTIDE SEQUENCE [LARGE SCALE GENOMIC DNA]</scope>
    <source>
        <strain evidence="1 2">DSM 21411</strain>
    </source>
</reference>
<protein>
    <submittedName>
        <fullName evidence="1">Uncharacterized protein</fullName>
    </submittedName>
</protein>
<comment type="caution">
    <text evidence="1">The sequence shown here is derived from an EMBL/GenBank/DDBJ whole genome shotgun (WGS) entry which is preliminary data.</text>
</comment>
<sequence>MKKLAISISPHVSGPYTQYLNLKKGLIKYDWEVIGVSLNQCCPK</sequence>
<name>A0A4V2F717_9BACT</name>
<proteinExistence type="predicted"/>
<organism evidence="1 2">
    <name type="scientific">Cecembia calidifontis</name>
    <dbReference type="NCBI Taxonomy" id="1187080"/>
    <lineage>
        <taxon>Bacteria</taxon>
        <taxon>Pseudomonadati</taxon>
        <taxon>Bacteroidota</taxon>
        <taxon>Cytophagia</taxon>
        <taxon>Cytophagales</taxon>
        <taxon>Cyclobacteriaceae</taxon>
        <taxon>Cecembia</taxon>
    </lineage>
</organism>
<evidence type="ECO:0000313" key="1">
    <source>
        <dbReference type="EMBL" id="RZS98259.1"/>
    </source>
</evidence>
<dbReference type="EMBL" id="SGXG01000001">
    <property type="protein sequence ID" value="RZS98259.1"/>
    <property type="molecule type" value="Genomic_DNA"/>
</dbReference>